<keyword evidence="3" id="KW-1185">Reference proteome</keyword>
<dbReference type="EMBL" id="DS027052">
    <property type="protein sequence ID" value="EAW11594.1"/>
    <property type="molecule type" value="Genomic_DNA"/>
</dbReference>
<dbReference type="OrthoDB" id="444127at2759"/>
<dbReference type="VEuPathDB" id="FungiDB:ACLA_092920"/>
<keyword evidence="2" id="KW-0378">Hydrolase</keyword>
<name>A1CFE5_ASPCL</name>
<gene>
    <name evidence="2" type="ORF">ACLA_092920</name>
</gene>
<dbReference type="PANTHER" id="PTHR46191:SF2">
    <property type="entry name" value="HALOACID DEHALOGENASE-LIKE HYDROLASE DOMAIN-CONTAINING PROTEIN 3"/>
    <property type="match status" value="1"/>
</dbReference>
<evidence type="ECO:0000313" key="3">
    <source>
        <dbReference type="Proteomes" id="UP000006701"/>
    </source>
</evidence>
<dbReference type="OMA" id="WWRQLIA"/>
<accession>A1CFE5</accession>
<dbReference type="HOGENOM" id="CLU_045011_8_0_1"/>
<dbReference type="Gene3D" id="1.10.150.720">
    <property type="entry name" value="Haloacid dehalogenase-like hydrolase"/>
    <property type="match status" value="1"/>
</dbReference>
<dbReference type="InterPro" id="IPR051828">
    <property type="entry name" value="HAD-like_hydrolase_domain"/>
</dbReference>
<sequence>MASRRPRTLLLTLDAFDTIFHPRQPVPEQYAAAADAFGLPRSTITPERLAAAFKSTFKAQSKAYPNYGREYVLRGQYGGPRQWWEEVIRGSFSRAMTGDSEQFGVNNEIPPALVTYLVERFASSEGYALFDDVEPFLAAVREIKSRKRGSVFDRVLLGVISNSDDRVPAVLKSLGLRVGHVRADQGVESRRLPGFETDGAVGSPSRSKDGDEQVRQVDDVDLVITSYEAGEEKPSRVIFDVARRQAQRLAHGADDADSDWVCMHVGDDVDKDYHAALSVGWDGYYIPRGDTAHDTHGVKTIHSLLDLIPTIETYR</sequence>
<feature type="region of interest" description="Disordered" evidence="1">
    <location>
        <begin position="192"/>
        <end position="213"/>
    </location>
</feature>
<evidence type="ECO:0000313" key="2">
    <source>
        <dbReference type="EMBL" id="EAW11594.1"/>
    </source>
</evidence>
<dbReference type="GO" id="GO:0005634">
    <property type="term" value="C:nucleus"/>
    <property type="evidence" value="ECO:0007669"/>
    <property type="project" value="TreeGrafter"/>
</dbReference>
<dbReference type="PANTHER" id="PTHR46191">
    <property type="match status" value="1"/>
</dbReference>
<dbReference type="Gene3D" id="3.40.50.1000">
    <property type="entry name" value="HAD superfamily/HAD-like"/>
    <property type="match status" value="1"/>
</dbReference>
<dbReference type="GO" id="GO:0016787">
    <property type="term" value="F:hydrolase activity"/>
    <property type="evidence" value="ECO:0007669"/>
    <property type="project" value="UniProtKB-KW"/>
</dbReference>
<dbReference type="Proteomes" id="UP000006701">
    <property type="component" value="Unassembled WGS sequence"/>
</dbReference>
<organism evidence="2 3">
    <name type="scientific">Aspergillus clavatus (strain ATCC 1007 / CBS 513.65 / DSM 816 / NCTC 3887 / NRRL 1 / QM 1276 / 107)</name>
    <dbReference type="NCBI Taxonomy" id="344612"/>
    <lineage>
        <taxon>Eukaryota</taxon>
        <taxon>Fungi</taxon>
        <taxon>Dikarya</taxon>
        <taxon>Ascomycota</taxon>
        <taxon>Pezizomycotina</taxon>
        <taxon>Eurotiomycetes</taxon>
        <taxon>Eurotiomycetidae</taxon>
        <taxon>Eurotiales</taxon>
        <taxon>Aspergillaceae</taxon>
        <taxon>Aspergillus</taxon>
        <taxon>Aspergillus subgen. Fumigati</taxon>
    </lineage>
</organism>
<dbReference type="GeneID" id="4705368"/>
<dbReference type="RefSeq" id="XP_001273020.1">
    <property type="nucleotide sequence ID" value="XM_001273019.1"/>
</dbReference>
<dbReference type="Pfam" id="PF13242">
    <property type="entry name" value="Hydrolase_like"/>
    <property type="match status" value="1"/>
</dbReference>
<dbReference type="InterPro" id="IPR044924">
    <property type="entry name" value="HAD-SF_hydro_IA_REG-2-like_cap"/>
</dbReference>
<dbReference type="InterPro" id="IPR023214">
    <property type="entry name" value="HAD_sf"/>
</dbReference>
<dbReference type="KEGG" id="act:ACLA_092920"/>
<dbReference type="STRING" id="344612.A1CFE5"/>
<dbReference type="InterPro" id="IPR036412">
    <property type="entry name" value="HAD-like_sf"/>
</dbReference>
<reference evidence="2 3" key="1">
    <citation type="journal article" date="2008" name="PLoS Genet.">
        <title>Genomic islands in the pathogenic filamentous fungus Aspergillus fumigatus.</title>
        <authorList>
            <person name="Fedorova N.D."/>
            <person name="Khaldi N."/>
            <person name="Joardar V.S."/>
            <person name="Maiti R."/>
            <person name="Amedeo P."/>
            <person name="Anderson M.J."/>
            <person name="Crabtree J."/>
            <person name="Silva J.C."/>
            <person name="Badger J.H."/>
            <person name="Albarraq A."/>
            <person name="Angiuoli S."/>
            <person name="Bussey H."/>
            <person name="Bowyer P."/>
            <person name="Cotty P.J."/>
            <person name="Dyer P.S."/>
            <person name="Egan A."/>
            <person name="Galens K."/>
            <person name="Fraser-Liggett C.M."/>
            <person name="Haas B.J."/>
            <person name="Inman J.M."/>
            <person name="Kent R."/>
            <person name="Lemieux S."/>
            <person name="Malavazi I."/>
            <person name="Orvis J."/>
            <person name="Roemer T."/>
            <person name="Ronning C.M."/>
            <person name="Sundaram J.P."/>
            <person name="Sutton G."/>
            <person name="Turner G."/>
            <person name="Venter J.C."/>
            <person name="White O.R."/>
            <person name="Whitty B.R."/>
            <person name="Youngman P."/>
            <person name="Wolfe K.H."/>
            <person name="Goldman G.H."/>
            <person name="Wortman J.R."/>
            <person name="Jiang B."/>
            <person name="Denning D.W."/>
            <person name="Nierman W.C."/>
        </authorList>
    </citation>
    <scope>NUCLEOTIDE SEQUENCE [LARGE SCALE GENOMIC DNA]</scope>
    <source>
        <strain evidence="3">ATCC 1007 / CBS 513.65 / DSM 816 / NCTC 3887 / NRRL 1</strain>
    </source>
</reference>
<dbReference type="eggNOG" id="KOG3085">
    <property type="taxonomic scope" value="Eukaryota"/>
</dbReference>
<protein>
    <submittedName>
        <fullName evidence="2">Haloacid dehalogenase-like hydrolase, putative</fullName>
    </submittedName>
</protein>
<evidence type="ECO:0000256" key="1">
    <source>
        <dbReference type="SAM" id="MobiDB-lite"/>
    </source>
</evidence>
<proteinExistence type="predicted"/>
<dbReference type="AlphaFoldDB" id="A1CFE5"/>
<dbReference type="SUPFAM" id="SSF56784">
    <property type="entry name" value="HAD-like"/>
    <property type="match status" value="1"/>
</dbReference>